<dbReference type="PROSITE" id="PS50878">
    <property type="entry name" value="RT_POL"/>
    <property type="match status" value="1"/>
</dbReference>
<dbReference type="InterPro" id="IPR043502">
    <property type="entry name" value="DNA/RNA_pol_sf"/>
</dbReference>
<dbReference type="CDD" id="cd01650">
    <property type="entry name" value="RT_nLTR_like"/>
    <property type="match status" value="1"/>
</dbReference>
<dbReference type="Proteomes" id="UP001327560">
    <property type="component" value="Chromosome 2"/>
</dbReference>
<keyword evidence="3" id="KW-1185">Reference proteome</keyword>
<evidence type="ECO:0000313" key="3">
    <source>
        <dbReference type="Proteomes" id="UP001327560"/>
    </source>
</evidence>
<organism evidence="2 3">
    <name type="scientific">Canna indica</name>
    <name type="common">Indian-shot</name>
    <dbReference type="NCBI Taxonomy" id="4628"/>
    <lineage>
        <taxon>Eukaryota</taxon>
        <taxon>Viridiplantae</taxon>
        <taxon>Streptophyta</taxon>
        <taxon>Embryophyta</taxon>
        <taxon>Tracheophyta</taxon>
        <taxon>Spermatophyta</taxon>
        <taxon>Magnoliopsida</taxon>
        <taxon>Liliopsida</taxon>
        <taxon>Zingiberales</taxon>
        <taxon>Cannaceae</taxon>
        <taxon>Canna</taxon>
    </lineage>
</organism>
<evidence type="ECO:0000313" key="2">
    <source>
        <dbReference type="EMBL" id="WOK96358.1"/>
    </source>
</evidence>
<sequence length="508" mass="58565">MKEPNLDLLQGLEWKTIIEEDRKRLSMKVEMNDIWEAVKGLGRGKSTGPDGYIAEFFIHNWDSMKDKMKREIESIFNSYRMPAGWNDTKLVLIPKKDKAKKLKEFRLIAVCNVIYKIVAKILANRMSVLDKVISKEQVAFVPKRYIQENILVVSEMVNSFYSKASNPNILLKLDLEKAYDRTKWRAVYKILNLMSFPEELIRWIKCCIEEISFSCYFNGEISRRFKSFRGIRQGDPLSPYLFIIMEEAISVMTRDYCSKKRMTPYHIKDTTISHQLFADDIVFAIKGNDKSCKGLKKILENYCAAIGQKINREKSEIFFPTKCQPDRKHRICSYFDMKEGSLPMQYLGSLINPRRLNSSHQNRLCEKVNKKVDFWAKQLLSQAGKSTLLNSVVSSIPVYSLSTSWVSEGVVKKISKASRDFFWGADNNKKSARLISWSRVTASKAVGGLGLRDIVGMKKAMLIKRVFSVLNEDKRLWVDIYKSMEIGTLGWKKGSGWARGLLNLFTSA</sequence>
<dbReference type="Pfam" id="PF00078">
    <property type="entry name" value="RVT_1"/>
    <property type="match status" value="1"/>
</dbReference>
<feature type="domain" description="Reverse transcriptase" evidence="1">
    <location>
        <begin position="74"/>
        <end position="351"/>
    </location>
</feature>
<dbReference type="InterPro" id="IPR000477">
    <property type="entry name" value="RT_dom"/>
</dbReference>
<dbReference type="SUPFAM" id="SSF56672">
    <property type="entry name" value="DNA/RNA polymerases"/>
    <property type="match status" value="1"/>
</dbReference>
<dbReference type="PANTHER" id="PTHR31635:SF196">
    <property type="entry name" value="REVERSE TRANSCRIPTASE DOMAIN-CONTAINING PROTEIN-RELATED"/>
    <property type="match status" value="1"/>
</dbReference>
<proteinExistence type="predicted"/>
<dbReference type="PANTHER" id="PTHR31635">
    <property type="entry name" value="REVERSE TRANSCRIPTASE DOMAIN-CONTAINING PROTEIN-RELATED"/>
    <property type="match status" value="1"/>
</dbReference>
<protein>
    <recommendedName>
        <fullName evidence="1">Reverse transcriptase domain-containing protein</fullName>
    </recommendedName>
</protein>
<accession>A0AAQ3JVV7</accession>
<gene>
    <name evidence="2" type="ORF">Cni_G05065</name>
</gene>
<reference evidence="2 3" key="1">
    <citation type="submission" date="2023-10" db="EMBL/GenBank/DDBJ databases">
        <title>Chromosome-scale genome assembly provides insights into flower coloration mechanisms of Canna indica.</title>
        <authorList>
            <person name="Li C."/>
        </authorList>
    </citation>
    <scope>NUCLEOTIDE SEQUENCE [LARGE SCALE GENOMIC DNA]</scope>
    <source>
        <tissue evidence="2">Flower</tissue>
    </source>
</reference>
<dbReference type="EMBL" id="CP136891">
    <property type="protein sequence ID" value="WOK96358.1"/>
    <property type="molecule type" value="Genomic_DNA"/>
</dbReference>
<dbReference type="AlphaFoldDB" id="A0AAQ3JVV7"/>
<evidence type="ECO:0000259" key="1">
    <source>
        <dbReference type="PROSITE" id="PS50878"/>
    </source>
</evidence>
<name>A0AAQ3JVV7_9LILI</name>